<dbReference type="VEuPathDB" id="FungiDB:RhiirA1_411741"/>
<reference evidence="6 10" key="1">
    <citation type="submission" date="2015-10" db="EMBL/GenBank/DDBJ databases">
        <title>Genome analyses suggest a sexual origin of heterokaryosis in a supposedly ancient asexual fungus.</title>
        <authorList>
            <person name="Ropars J."/>
            <person name="Sedzielewska K."/>
            <person name="Noel J."/>
            <person name="Charron P."/>
            <person name="Farinelli L."/>
            <person name="Marton T."/>
            <person name="Kruger M."/>
            <person name="Pelin A."/>
            <person name="Brachmann A."/>
            <person name="Corradi N."/>
        </authorList>
    </citation>
    <scope>NUCLEOTIDE SEQUENCE [LARGE SCALE GENOMIC DNA]</scope>
    <source>
        <strain evidence="6 10">A4</strain>
        <strain evidence="3 8">A5</strain>
        <strain evidence="5 9">C2</strain>
    </source>
</reference>
<dbReference type="EMBL" id="LLXJ01000379">
    <property type="protein sequence ID" value="PKC10479.1"/>
    <property type="molecule type" value="Genomic_DNA"/>
</dbReference>
<evidence type="ECO:0000313" key="3">
    <source>
        <dbReference type="EMBL" id="PKC10479.1"/>
    </source>
</evidence>
<evidence type="ECO:0000313" key="4">
    <source>
        <dbReference type="EMBL" id="PKC72529.1"/>
    </source>
</evidence>
<name>A0A2I1GYA4_9GLOM</name>
<reference evidence="2" key="5">
    <citation type="submission" date="2020-05" db="EMBL/GenBank/DDBJ databases">
        <authorList>
            <person name="Rincon C."/>
            <person name="Sanders R I."/>
            <person name="Robbins C."/>
            <person name="Chaturvedi A."/>
        </authorList>
    </citation>
    <scope>NUCLEOTIDE SEQUENCE</scope>
    <source>
        <strain evidence="2">CHB12</strain>
    </source>
</reference>
<accession>A0A2I1GYA4</accession>
<dbReference type="EMBL" id="CAGKOT010000029">
    <property type="protein sequence ID" value="CAB5371510.1"/>
    <property type="molecule type" value="Genomic_DNA"/>
</dbReference>
<evidence type="ECO:0000313" key="10">
    <source>
        <dbReference type="Proteomes" id="UP000234323"/>
    </source>
</evidence>
<dbReference type="Proteomes" id="UP000684084">
    <property type="component" value="Unassembled WGS sequence"/>
</dbReference>
<protein>
    <submittedName>
        <fullName evidence="6">Uncharacterized protein</fullName>
    </submittedName>
</protein>
<evidence type="ECO:0000256" key="1">
    <source>
        <dbReference type="SAM" id="MobiDB-lite"/>
    </source>
</evidence>
<sequence length="77" mass="8637">MSSDSAPPTPPPSPSQFNLMPSPPPSPLPPQSPPPSPPPSPRPLQYRYRSIPYSTPVVHRRAYRKIITRSSNRRIRI</sequence>
<evidence type="ECO:0000313" key="9">
    <source>
        <dbReference type="Proteomes" id="UP000233469"/>
    </source>
</evidence>
<dbReference type="EMBL" id="LLXH01000121">
    <property type="protein sequence ID" value="PKC72529.1"/>
    <property type="molecule type" value="Genomic_DNA"/>
</dbReference>
<reference evidence="7 9" key="3">
    <citation type="submission" date="2017-10" db="EMBL/GenBank/DDBJ databases">
        <title>Extensive intraspecific genome diversity in a model arbuscular mycorrhizal fungus.</title>
        <authorList>
            <person name="Chen E.C.H."/>
            <person name="Morin E."/>
            <person name="Baudet D."/>
            <person name="Noel J."/>
            <person name="Ndikumana S."/>
            <person name="Charron P."/>
            <person name="St-Onge C."/>
            <person name="Giorgi J."/>
            <person name="Grigoriev I.V."/>
            <person name="Roux C."/>
            <person name="Martin F.M."/>
            <person name="Corradi N."/>
        </authorList>
    </citation>
    <scope>NUCLEOTIDE SEQUENCE [LARGE SCALE GENOMIC DNA]</scope>
    <source>
        <strain evidence="4 7">A1</strain>
        <strain evidence="5 9">C2</strain>
    </source>
</reference>
<evidence type="ECO:0000313" key="8">
    <source>
        <dbReference type="Proteomes" id="UP000232722"/>
    </source>
</evidence>
<evidence type="ECO:0000313" key="2">
    <source>
        <dbReference type="EMBL" id="CAB5371510.1"/>
    </source>
</evidence>
<feature type="compositionally biased region" description="Pro residues" evidence="1">
    <location>
        <begin position="21"/>
        <end position="42"/>
    </location>
</feature>
<dbReference type="Proteomes" id="UP000233469">
    <property type="component" value="Unassembled WGS sequence"/>
</dbReference>
<gene>
    <name evidence="2" type="ORF">CHRIB12_LOCUS13108</name>
    <name evidence="4" type="ORF">RhiirA1_411741</name>
    <name evidence="6" type="ORF">RhiirA4_546605</name>
    <name evidence="3" type="ORF">RhiirA5_498422</name>
    <name evidence="5" type="ORF">RhiirC2_854072</name>
</gene>
<feature type="region of interest" description="Disordered" evidence="1">
    <location>
        <begin position="1"/>
        <end position="48"/>
    </location>
</feature>
<dbReference type="Proteomes" id="UP000232722">
    <property type="component" value="Unassembled WGS sequence"/>
</dbReference>
<evidence type="ECO:0000313" key="5">
    <source>
        <dbReference type="EMBL" id="PKK64756.1"/>
    </source>
</evidence>
<evidence type="ECO:0000313" key="6">
    <source>
        <dbReference type="EMBL" id="PKY51524.1"/>
    </source>
</evidence>
<keyword evidence="10" id="KW-1185">Reference proteome</keyword>
<dbReference type="EMBL" id="LLXL01001384">
    <property type="protein sequence ID" value="PKK64756.1"/>
    <property type="molecule type" value="Genomic_DNA"/>
</dbReference>
<comment type="caution">
    <text evidence="6">The sequence shown here is derived from an EMBL/GenBank/DDBJ whole genome shotgun (WGS) entry which is preliminary data.</text>
</comment>
<dbReference type="AlphaFoldDB" id="A0A2I1GYA4"/>
<proteinExistence type="predicted"/>
<reference evidence="3 8" key="2">
    <citation type="submission" date="2017-09" db="EMBL/GenBank/DDBJ databases">
        <title>Extensive intraspecific genome diversity in a model arbuscular mycorrhizal fungus.</title>
        <authorList>
            <person name="Chen E.C."/>
            <person name="Morin E."/>
            <person name="Beaudet D."/>
            <person name="Noel J."/>
            <person name="Ndikumana S."/>
            <person name="Charron P."/>
            <person name="St-Onge C."/>
            <person name="Giorgi J."/>
            <person name="Grigoriev I.V."/>
            <person name="Roux C."/>
            <person name="Martin F.M."/>
            <person name="Corradi N."/>
        </authorList>
    </citation>
    <scope>NUCLEOTIDE SEQUENCE [LARGE SCALE GENOMIC DNA]</scope>
    <source>
        <strain evidence="3 8">A5</strain>
    </source>
</reference>
<organism evidence="6 10">
    <name type="scientific">Rhizophagus irregularis</name>
    <dbReference type="NCBI Taxonomy" id="588596"/>
    <lineage>
        <taxon>Eukaryota</taxon>
        <taxon>Fungi</taxon>
        <taxon>Fungi incertae sedis</taxon>
        <taxon>Mucoromycota</taxon>
        <taxon>Glomeromycotina</taxon>
        <taxon>Glomeromycetes</taxon>
        <taxon>Glomerales</taxon>
        <taxon>Glomeraceae</taxon>
        <taxon>Rhizophagus</taxon>
    </lineage>
</organism>
<dbReference type="Proteomes" id="UP000234323">
    <property type="component" value="Unassembled WGS sequence"/>
</dbReference>
<evidence type="ECO:0000313" key="7">
    <source>
        <dbReference type="Proteomes" id="UP000232688"/>
    </source>
</evidence>
<dbReference type="EMBL" id="LLXI01001037">
    <property type="protein sequence ID" value="PKY51524.1"/>
    <property type="molecule type" value="Genomic_DNA"/>
</dbReference>
<reference evidence="4 7" key="4">
    <citation type="submission" date="2017-10" db="EMBL/GenBank/DDBJ databases">
        <title>Genome analyses suggest a sexual origin of heterokaryosis in a supposedly ancient asexual fungus.</title>
        <authorList>
            <person name="Corradi N."/>
            <person name="Sedzielewska K."/>
            <person name="Noel J."/>
            <person name="Charron P."/>
            <person name="Farinelli L."/>
            <person name="Marton T."/>
            <person name="Kruger M."/>
            <person name="Pelin A."/>
            <person name="Brachmann A."/>
            <person name="Corradi N."/>
        </authorList>
    </citation>
    <scope>NUCLEOTIDE SEQUENCE [LARGE SCALE GENOMIC DNA]</scope>
    <source>
        <strain evidence="4 7">A1</strain>
    </source>
</reference>
<dbReference type="Proteomes" id="UP000232688">
    <property type="component" value="Unassembled WGS sequence"/>
</dbReference>